<dbReference type="Proteomes" id="UP000215563">
    <property type="component" value="Unassembled WGS sequence"/>
</dbReference>
<proteinExistence type="predicted"/>
<comment type="caution">
    <text evidence="2">The sequence shown here is derived from an EMBL/GenBank/DDBJ whole genome shotgun (WGS) entry which is preliminary data.</text>
</comment>
<evidence type="ECO:0000313" key="2">
    <source>
        <dbReference type="EMBL" id="OXM50411.1"/>
    </source>
</evidence>
<organism evidence="2 3">
    <name type="scientific">Amycolatopsis alba DSM 44262</name>
    <dbReference type="NCBI Taxonomy" id="1125972"/>
    <lineage>
        <taxon>Bacteria</taxon>
        <taxon>Bacillati</taxon>
        <taxon>Actinomycetota</taxon>
        <taxon>Actinomycetes</taxon>
        <taxon>Pseudonocardiales</taxon>
        <taxon>Pseudonocardiaceae</taxon>
        <taxon>Amycolatopsis</taxon>
    </lineage>
</organism>
<accession>A0A229RV93</accession>
<keyword evidence="3" id="KW-1185">Reference proteome</keyword>
<dbReference type="AlphaFoldDB" id="A0A229RV93"/>
<sequence length="60" mass="6628">MARLKIARAAATTCSLACRPLRVLRRVRAWVAASCCIASMSVAVIWSRRRSPQAVAMRVQ</sequence>
<evidence type="ECO:0000256" key="1">
    <source>
        <dbReference type="SAM" id="Phobius"/>
    </source>
</evidence>
<name>A0A229RV93_AMYAL</name>
<evidence type="ECO:0000313" key="3">
    <source>
        <dbReference type="Proteomes" id="UP000215563"/>
    </source>
</evidence>
<keyword evidence="1" id="KW-1133">Transmembrane helix</keyword>
<keyword evidence="1" id="KW-0472">Membrane</keyword>
<dbReference type="EMBL" id="NMQU01000041">
    <property type="protein sequence ID" value="OXM50411.1"/>
    <property type="molecule type" value="Genomic_DNA"/>
</dbReference>
<reference evidence="2 3" key="1">
    <citation type="submission" date="2017-07" db="EMBL/GenBank/DDBJ databases">
        <title>Amycolatopsis alba DSM 44262 Genome sequencing and assembly.</title>
        <authorList>
            <person name="Kaur N."/>
            <person name="Mayilraj S."/>
        </authorList>
    </citation>
    <scope>NUCLEOTIDE SEQUENCE [LARGE SCALE GENOMIC DNA]</scope>
    <source>
        <strain evidence="2 3">DSM 44262</strain>
    </source>
</reference>
<keyword evidence="1" id="KW-0812">Transmembrane</keyword>
<gene>
    <name evidence="2" type="ORF">CFP75_16075</name>
</gene>
<feature type="transmembrane region" description="Helical" evidence="1">
    <location>
        <begin position="29"/>
        <end position="47"/>
    </location>
</feature>
<protein>
    <submittedName>
        <fullName evidence="2">Uncharacterized protein</fullName>
    </submittedName>
</protein>